<dbReference type="KEGG" id="slr:L21SP2_1104"/>
<dbReference type="STRING" id="1307761.L21SP2_1104"/>
<protein>
    <submittedName>
        <fullName evidence="1">NADH:ubiquinone oxidoreductase subunit 5 (Chain L)/Multisubunit Na+/H+ antiporter, MnhA subunit</fullName>
    </submittedName>
</protein>
<dbReference type="OrthoDB" id="370391at2"/>
<dbReference type="PATRIC" id="fig|1307761.3.peg.1099"/>
<dbReference type="HOGENOM" id="CLU_134960_0_1_12"/>
<evidence type="ECO:0000313" key="1">
    <source>
        <dbReference type="EMBL" id="AHC14509.1"/>
    </source>
</evidence>
<gene>
    <name evidence="1" type="ORF">L21SP2_1104</name>
</gene>
<keyword evidence="2" id="KW-1185">Reference proteome</keyword>
<keyword evidence="1" id="KW-0830">Ubiquinone</keyword>
<organism evidence="1 2">
    <name type="scientific">Salinispira pacifica</name>
    <dbReference type="NCBI Taxonomy" id="1307761"/>
    <lineage>
        <taxon>Bacteria</taxon>
        <taxon>Pseudomonadati</taxon>
        <taxon>Spirochaetota</taxon>
        <taxon>Spirochaetia</taxon>
        <taxon>Spirochaetales</taxon>
        <taxon>Spirochaetaceae</taxon>
        <taxon>Salinispira</taxon>
    </lineage>
</organism>
<sequence length="122" mass="13794">MLYEELSKTVLDGVFSVHRELGPGLLEQPYHNALYMAFRELGCTVGYEQQFEVLFRGEVVGEYYADLVVNGCIVVEVKAVAALNEQHEAQLLNYLRISGCSLGYVVNFAPRRVEFMRRVLSG</sequence>
<dbReference type="AlphaFoldDB" id="V5WG45"/>
<accession>V5WG45</accession>
<dbReference type="RefSeq" id="WP_024267434.1">
    <property type="nucleotide sequence ID" value="NC_023035.1"/>
</dbReference>
<dbReference type="EMBL" id="CP006939">
    <property type="protein sequence ID" value="AHC14509.1"/>
    <property type="molecule type" value="Genomic_DNA"/>
</dbReference>
<dbReference type="InterPro" id="IPR026350">
    <property type="entry name" value="GxxExxY"/>
</dbReference>
<dbReference type="NCBIfam" id="TIGR04256">
    <property type="entry name" value="GxxExxY"/>
    <property type="match status" value="1"/>
</dbReference>
<name>V5WG45_9SPIO</name>
<evidence type="ECO:0000313" key="2">
    <source>
        <dbReference type="Proteomes" id="UP000018680"/>
    </source>
</evidence>
<reference evidence="1 2" key="1">
    <citation type="journal article" date="2015" name="Stand. Genomic Sci.">
        <title>Complete genome sequence and description of Salinispira pacifica gen. nov., sp. nov., a novel spirochaete isolated form a hypersaline microbial mat.</title>
        <authorList>
            <person name="Ben Hania W."/>
            <person name="Joseph M."/>
            <person name="Schumann P."/>
            <person name="Bunk B."/>
            <person name="Fiebig A."/>
            <person name="Sproer C."/>
            <person name="Klenk H.P."/>
            <person name="Fardeau M.L."/>
            <person name="Spring S."/>
        </authorList>
    </citation>
    <scope>NUCLEOTIDE SEQUENCE [LARGE SCALE GENOMIC DNA]</scope>
    <source>
        <strain evidence="1 2">L21-RPul-D2</strain>
    </source>
</reference>
<dbReference type="Pfam" id="PF13366">
    <property type="entry name" value="PDDEXK_3"/>
    <property type="match status" value="1"/>
</dbReference>
<dbReference type="eggNOG" id="COG0614">
    <property type="taxonomic scope" value="Bacteria"/>
</dbReference>
<dbReference type="Proteomes" id="UP000018680">
    <property type="component" value="Chromosome"/>
</dbReference>
<proteinExistence type="predicted"/>